<evidence type="ECO:0000256" key="6">
    <source>
        <dbReference type="ARBA" id="ARBA00023157"/>
    </source>
</evidence>
<comment type="similarity">
    <text evidence="2 8">Belongs to the TGF-beta family.</text>
</comment>
<keyword evidence="5 8" id="KW-0339">Growth factor</keyword>
<organism evidence="12 13">
    <name type="scientific">Caerostris extrusa</name>
    <name type="common">Bark spider</name>
    <name type="synonym">Caerostris bankana</name>
    <dbReference type="NCBI Taxonomy" id="172846"/>
    <lineage>
        <taxon>Eukaryota</taxon>
        <taxon>Metazoa</taxon>
        <taxon>Ecdysozoa</taxon>
        <taxon>Arthropoda</taxon>
        <taxon>Chelicerata</taxon>
        <taxon>Arachnida</taxon>
        <taxon>Araneae</taxon>
        <taxon>Araneomorphae</taxon>
        <taxon>Entelegynae</taxon>
        <taxon>Araneoidea</taxon>
        <taxon>Araneidae</taxon>
        <taxon>Caerostris</taxon>
    </lineage>
</organism>
<evidence type="ECO:0000256" key="3">
    <source>
        <dbReference type="ARBA" id="ARBA00022525"/>
    </source>
</evidence>
<accession>A0AAV4XLN0</accession>
<dbReference type="Pfam" id="PF00019">
    <property type="entry name" value="TGF_beta"/>
    <property type="match status" value="1"/>
</dbReference>
<evidence type="ECO:0000256" key="10">
    <source>
        <dbReference type="SAM" id="SignalP"/>
    </source>
</evidence>
<dbReference type="PROSITE" id="PS00250">
    <property type="entry name" value="TGF_BETA_1"/>
    <property type="match status" value="1"/>
</dbReference>
<feature type="chain" id="PRO_5043528728" evidence="10">
    <location>
        <begin position="24"/>
        <end position="472"/>
    </location>
</feature>
<feature type="compositionally biased region" description="Low complexity" evidence="9">
    <location>
        <begin position="45"/>
        <end position="57"/>
    </location>
</feature>
<proteinExistence type="inferred from homology"/>
<comment type="caution">
    <text evidence="12">The sequence shown here is derived from an EMBL/GenBank/DDBJ whole genome shotgun (WGS) entry which is preliminary data.</text>
</comment>
<dbReference type="SUPFAM" id="SSF57501">
    <property type="entry name" value="Cystine-knot cytokines"/>
    <property type="match status" value="1"/>
</dbReference>
<evidence type="ECO:0000256" key="4">
    <source>
        <dbReference type="ARBA" id="ARBA00022729"/>
    </source>
</evidence>
<protein>
    <submittedName>
        <fullName evidence="12">Protein 60A</fullName>
    </submittedName>
</protein>
<dbReference type="Pfam" id="PF00688">
    <property type="entry name" value="TGFb_propeptide"/>
    <property type="match status" value="1"/>
</dbReference>
<dbReference type="GO" id="GO:0005615">
    <property type="term" value="C:extracellular space"/>
    <property type="evidence" value="ECO:0007669"/>
    <property type="project" value="TreeGrafter"/>
</dbReference>
<dbReference type="FunFam" id="2.10.90.10:FF:000001">
    <property type="entry name" value="Bone morphogenetic protein 4"/>
    <property type="match status" value="1"/>
</dbReference>
<dbReference type="CDD" id="cd13761">
    <property type="entry name" value="TGF_beta_BMP5_like"/>
    <property type="match status" value="1"/>
</dbReference>
<dbReference type="SMART" id="SM00204">
    <property type="entry name" value="TGFB"/>
    <property type="match status" value="1"/>
</dbReference>
<dbReference type="GO" id="GO:0005125">
    <property type="term" value="F:cytokine activity"/>
    <property type="evidence" value="ECO:0007669"/>
    <property type="project" value="TreeGrafter"/>
</dbReference>
<evidence type="ECO:0000259" key="11">
    <source>
        <dbReference type="PROSITE" id="PS51362"/>
    </source>
</evidence>
<dbReference type="GO" id="GO:0008083">
    <property type="term" value="F:growth factor activity"/>
    <property type="evidence" value="ECO:0007669"/>
    <property type="project" value="UniProtKB-KW"/>
</dbReference>
<dbReference type="PROSITE" id="PS51362">
    <property type="entry name" value="TGF_BETA_2"/>
    <property type="match status" value="1"/>
</dbReference>
<name>A0AAV4XLN0_CAEEX</name>
<feature type="region of interest" description="Disordered" evidence="9">
    <location>
        <begin position="26"/>
        <end position="64"/>
    </location>
</feature>
<reference evidence="12 13" key="1">
    <citation type="submission" date="2021-06" db="EMBL/GenBank/DDBJ databases">
        <title>Caerostris extrusa draft genome.</title>
        <authorList>
            <person name="Kono N."/>
            <person name="Arakawa K."/>
        </authorList>
    </citation>
    <scope>NUCLEOTIDE SEQUENCE [LARGE SCALE GENOMIC DNA]</scope>
</reference>
<feature type="domain" description="TGF-beta family profile" evidence="11">
    <location>
        <begin position="355"/>
        <end position="472"/>
    </location>
</feature>
<dbReference type="InterPro" id="IPR001839">
    <property type="entry name" value="TGF-b_C"/>
</dbReference>
<dbReference type="PANTHER" id="PTHR11848">
    <property type="entry name" value="TGF-BETA FAMILY"/>
    <property type="match status" value="1"/>
</dbReference>
<keyword evidence="13" id="KW-1185">Reference proteome</keyword>
<evidence type="ECO:0000256" key="2">
    <source>
        <dbReference type="ARBA" id="ARBA00006656"/>
    </source>
</evidence>
<dbReference type="InterPro" id="IPR001111">
    <property type="entry name" value="TGF-b_propeptide"/>
</dbReference>
<dbReference type="InterPro" id="IPR017948">
    <property type="entry name" value="TGFb_CS"/>
</dbReference>
<evidence type="ECO:0000256" key="5">
    <source>
        <dbReference type="ARBA" id="ARBA00023030"/>
    </source>
</evidence>
<dbReference type="InterPro" id="IPR029034">
    <property type="entry name" value="Cystine-knot_cytokine"/>
</dbReference>
<keyword evidence="6" id="KW-1015">Disulfide bond</keyword>
<evidence type="ECO:0000256" key="1">
    <source>
        <dbReference type="ARBA" id="ARBA00004613"/>
    </source>
</evidence>
<dbReference type="Gene3D" id="2.60.120.970">
    <property type="match status" value="1"/>
</dbReference>
<keyword evidence="4 10" id="KW-0732">Signal</keyword>
<evidence type="ECO:0000256" key="7">
    <source>
        <dbReference type="ARBA" id="ARBA00023180"/>
    </source>
</evidence>
<sequence length="472" mass="53994">MGGLLFTRIAILILFIYRGNILSTGVSKPTSQEKIKPSPAKPIGTSESTSQEQTTSSPPKPTGIYYIDEENEQTVFVASLTNAQKETVANGFMDIMGLPYKRKIRHVYTNNSVQKYLNKMYKVVAEKNKITEIENNKLKNLIWNKIAIESNFMTGFVNKKEHLRMYRHLHHKSDSRFWFDLEKVTLTFKSMDQILGAELRVYCRSKDLNSSEKETGKLPKYRLRLYSVHENGTPFSFHNKFVDELSITRANKWLSFNVTAAAKDWIIKKSDNLGLYLEVTAIKSSRSVSLGEAGLKYSSGDKAHQPFMVIYFKSATPIIRNKPPVKIETKSLVSEEEDDDYYDYEEDEVFIYEDKNKVDYDKLYGYSKPIKCQRRELFLNFKDLGLENQVIAPDGFHAYHCYGQCTFPLGSTMNTTSHAVVQTLMHFRTPNVPPPSCAPKTLSSFSYLYTDGNGKFILTEGENMVVETCGCF</sequence>
<evidence type="ECO:0000256" key="8">
    <source>
        <dbReference type="RuleBase" id="RU000354"/>
    </source>
</evidence>
<dbReference type="AlphaFoldDB" id="A0AAV4XLN0"/>
<dbReference type="EMBL" id="BPLR01000417">
    <property type="protein sequence ID" value="GIY94699.1"/>
    <property type="molecule type" value="Genomic_DNA"/>
</dbReference>
<dbReference type="Proteomes" id="UP001054945">
    <property type="component" value="Unassembled WGS sequence"/>
</dbReference>
<dbReference type="Gene3D" id="2.10.90.10">
    <property type="entry name" value="Cystine-knot cytokines"/>
    <property type="match status" value="1"/>
</dbReference>
<evidence type="ECO:0000313" key="13">
    <source>
        <dbReference type="Proteomes" id="UP001054945"/>
    </source>
</evidence>
<comment type="subcellular location">
    <subcellularLocation>
        <location evidence="1">Secreted</location>
    </subcellularLocation>
</comment>
<feature type="signal peptide" evidence="10">
    <location>
        <begin position="1"/>
        <end position="23"/>
    </location>
</feature>
<evidence type="ECO:0000256" key="9">
    <source>
        <dbReference type="SAM" id="MobiDB-lite"/>
    </source>
</evidence>
<gene>
    <name evidence="12" type="primary">gbb</name>
    <name evidence="12" type="ORF">CEXT_750071</name>
</gene>
<dbReference type="PANTHER" id="PTHR11848:SF310">
    <property type="entry name" value="PROTEIN 60A-RELATED"/>
    <property type="match status" value="1"/>
</dbReference>
<evidence type="ECO:0000313" key="12">
    <source>
        <dbReference type="EMBL" id="GIY94699.1"/>
    </source>
</evidence>
<keyword evidence="3" id="KW-0964">Secreted</keyword>
<dbReference type="InterPro" id="IPR015615">
    <property type="entry name" value="TGF-beta-rel"/>
</dbReference>
<keyword evidence="7" id="KW-0325">Glycoprotein</keyword>